<reference evidence="2 3" key="1">
    <citation type="submission" date="2016-11" db="EMBL/GenBank/DDBJ databases">
        <title>Description of two novel members of the family Erysipelotrichaceae: Ileibacterium lipovorans gen. nov., sp. nov. and Dubosiella newyorkensis, gen. nov., sp. nov.</title>
        <authorList>
            <person name="Cox L.M."/>
            <person name="Sohn J."/>
            <person name="Tyrrell K.L."/>
            <person name="Citron D.M."/>
            <person name="Lawson P.A."/>
            <person name="Patel N.B."/>
            <person name="Iizumi T."/>
            <person name="Perez-Perez G.I."/>
            <person name="Goldstein E.J."/>
            <person name="Blaser M.J."/>
        </authorList>
    </citation>
    <scope>NUCLEOTIDE SEQUENCE [LARGE SCALE GENOMIC DNA]</scope>
    <source>
        <strain evidence="2 3">NYU-BL-A3</strain>
    </source>
</reference>
<dbReference type="NCBIfam" id="TIGR02258">
    <property type="entry name" value="2_5_ligase"/>
    <property type="match status" value="1"/>
</dbReference>
<dbReference type="PANTHER" id="PTHR35561:SF1">
    <property type="entry name" value="RNA 2',3'-CYCLIC PHOSPHODIESTERASE"/>
    <property type="match status" value="1"/>
</dbReference>
<name>A0A1U7NG80_9FIRM</name>
<accession>A0A1U7NG80</accession>
<dbReference type="InterPro" id="IPR009097">
    <property type="entry name" value="Cyclic_Pdiesterase"/>
</dbReference>
<dbReference type="SUPFAM" id="SSF55144">
    <property type="entry name" value="LigT-like"/>
    <property type="match status" value="1"/>
</dbReference>
<evidence type="ECO:0000313" key="3">
    <source>
        <dbReference type="Proteomes" id="UP000186341"/>
    </source>
</evidence>
<gene>
    <name evidence="2" type="ORF">BO222_06040</name>
</gene>
<dbReference type="GO" id="GO:0004113">
    <property type="term" value="F:2',3'-cyclic-nucleotide 3'-phosphodiesterase activity"/>
    <property type="evidence" value="ECO:0007669"/>
    <property type="project" value="InterPro"/>
</dbReference>
<dbReference type="Gene3D" id="3.90.1140.10">
    <property type="entry name" value="Cyclic phosphodiesterase"/>
    <property type="match status" value="1"/>
</dbReference>
<protein>
    <submittedName>
        <fullName evidence="2">2'-5' RNA ligase</fullName>
    </submittedName>
</protein>
<keyword evidence="3" id="KW-1185">Reference proteome</keyword>
<dbReference type="GO" id="GO:0008664">
    <property type="term" value="F:RNA 2',3'-cyclic 3'-phosphodiesterase activity"/>
    <property type="evidence" value="ECO:0007669"/>
    <property type="project" value="InterPro"/>
</dbReference>
<dbReference type="EMBL" id="MPJW01000122">
    <property type="protein sequence ID" value="OLU39912.1"/>
    <property type="molecule type" value="Genomic_DNA"/>
</dbReference>
<organism evidence="2 3">
    <name type="scientific">Ileibacterium valens</name>
    <dbReference type="NCBI Taxonomy" id="1862668"/>
    <lineage>
        <taxon>Bacteria</taxon>
        <taxon>Bacillati</taxon>
        <taxon>Bacillota</taxon>
        <taxon>Erysipelotrichia</taxon>
        <taxon>Erysipelotrichales</taxon>
        <taxon>Erysipelotrichaceae</taxon>
        <taxon>Ileibacterium</taxon>
    </lineage>
</organism>
<dbReference type="AlphaFoldDB" id="A0A1U7NG80"/>
<dbReference type="PANTHER" id="PTHR35561">
    <property type="entry name" value="RNA 2',3'-CYCLIC PHOSPHODIESTERASE"/>
    <property type="match status" value="1"/>
</dbReference>
<proteinExistence type="predicted"/>
<dbReference type="GO" id="GO:0016874">
    <property type="term" value="F:ligase activity"/>
    <property type="evidence" value="ECO:0007669"/>
    <property type="project" value="UniProtKB-KW"/>
</dbReference>
<dbReference type="InterPro" id="IPR004175">
    <property type="entry name" value="RNA_CPDase"/>
</dbReference>
<keyword evidence="1" id="KW-0378">Hydrolase</keyword>
<keyword evidence="2" id="KW-0436">Ligase</keyword>
<comment type="caution">
    <text evidence="2">The sequence shown here is derived from an EMBL/GenBank/DDBJ whole genome shotgun (WGS) entry which is preliminary data.</text>
</comment>
<evidence type="ECO:0000256" key="1">
    <source>
        <dbReference type="ARBA" id="ARBA00022801"/>
    </source>
</evidence>
<dbReference type="Proteomes" id="UP000186341">
    <property type="component" value="Unassembled WGS sequence"/>
</dbReference>
<evidence type="ECO:0000313" key="2">
    <source>
        <dbReference type="EMBL" id="OLU39912.1"/>
    </source>
</evidence>
<sequence>MKSKGMTGRFVSSDHLHMTLVFLGNIEDEQIIHQLISLVQNFDFGEVILKPGLFEQWRDLLVLRFDENRELSIKVQNLKEQLKKHGFVFDDKSFKAHITIARKLRLNSTLIKSIKIEPQECFEQFINELNRMKDFNNQNLLLDEMNLYESKLTQNGPNYILLAGSSKKS</sequence>